<name>A0AC61MR02_9FIRM</name>
<reference evidence="1 2" key="1">
    <citation type="journal article" date="2022" name="Int. J. Syst. Evol. Microbiol.">
        <title>Miniphocaeibacter halophilus sp. nov., an ammonium-tolerant acetate-producing bacterium isolated from a biogas system.</title>
        <authorList>
            <person name="Schnurer A."/>
            <person name="Singh A."/>
            <person name="Bi S."/>
            <person name="Qiao W."/>
            <person name="Westerholm M."/>
        </authorList>
    </citation>
    <scope>NUCLEOTIDE SEQUENCE [LARGE SCALE GENOMIC DNA]</scope>
    <source>
        <strain evidence="1 2">AMB_01</strain>
    </source>
</reference>
<dbReference type="Proteomes" id="UP000595814">
    <property type="component" value="Chromosome"/>
</dbReference>
<keyword evidence="2" id="KW-1185">Reference proteome</keyword>
<proteinExistence type="predicted"/>
<protein>
    <submittedName>
        <fullName evidence="1">DsbA family protein</fullName>
    </submittedName>
</protein>
<evidence type="ECO:0000313" key="2">
    <source>
        <dbReference type="Proteomes" id="UP000595814"/>
    </source>
</evidence>
<accession>A0AC61MR02</accession>
<sequence>MLIWIDFTCPFSYLGIKKLFSIIEENNYNLNLEIKSFLLNPDLKGKQDYIKSLSEKYNIPYSKAENMAYGATKMASEDNIKLDFKNLRMVSSTNAHKLIKHFENNEKYHSLIIKIFEKYFLEQKNISNINVLEDILAELNIDNSSVKEITENNKYLEEINKDMYQASTFKINSTPTILLRNGKKFIGSRTKEQYIDIIKQSLEMNS</sequence>
<gene>
    <name evidence="1" type="ORF">JFY71_08650</name>
</gene>
<evidence type="ECO:0000313" key="1">
    <source>
        <dbReference type="EMBL" id="QQK07379.1"/>
    </source>
</evidence>
<organism evidence="1 2">
    <name type="scientific">Miniphocaeibacter halophilus</name>
    <dbReference type="NCBI Taxonomy" id="2931922"/>
    <lineage>
        <taxon>Bacteria</taxon>
        <taxon>Bacillati</taxon>
        <taxon>Bacillota</taxon>
        <taxon>Tissierellia</taxon>
        <taxon>Tissierellales</taxon>
        <taxon>Peptoniphilaceae</taxon>
        <taxon>Miniphocaeibacter</taxon>
    </lineage>
</organism>
<dbReference type="EMBL" id="CP066744">
    <property type="protein sequence ID" value="QQK07379.1"/>
    <property type="molecule type" value="Genomic_DNA"/>
</dbReference>